<dbReference type="Pfam" id="PF00226">
    <property type="entry name" value="DnaJ"/>
    <property type="match status" value="1"/>
</dbReference>
<reference evidence="5 6" key="1">
    <citation type="submission" date="2016-06" db="EMBL/GenBank/DDBJ databases">
        <title>Draft genome of Moraxella nonliquefaciens CCUG 60284.</title>
        <authorList>
            <person name="Salva-Serra F."/>
            <person name="Engstrom-Jakobsson H."/>
            <person name="Thorell K."/>
            <person name="Gonzales-Siles L."/>
            <person name="Karlsson R."/>
            <person name="Boulund F."/>
            <person name="Engstrand L."/>
            <person name="Kristiansson E."/>
            <person name="Moore E."/>
        </authorList>
    </citation>
    <scope>NUCLEOTIDE SEQUENCE [LARGE SCALE GENOMIC DNA]</scope>
    <source>
        <strain evidence="5 6">CCUG 60284</strain>
    </source>
</reference>
<evidence type="ECO:0000256" key="2">
    <source>
        <dbReference type="ARBA" id="ARBA00023186"/>
    </source>
</evidence>
<dbReference type="CDD" id="cd06257">
    <property type="entry name" value="DnaJ"/>
    <property type="match status" value="1"/>
</dbReference>
<dbReference type="SUPFAM" id="SSF46565">
    <property type="entry name" value="Chaperone J-domain"/>
    <property type="match status" value="1"/>
</dbReference>
<dbReference type="PANTHER" id="PTHR14021">
    <property type="entry name" value="IRON-SULFUR CLUSTER CO-CHAPERONE PROTEIN HSCB"/>
    <property type="match status" value="1"/>
</dbReference>
<dbReference type="RefSeq" id="WP_066890684.1">
    <property type="nucleotide sequence ID" value="NZ_LZDN01000001.1"/>
</dbReference>
<evidence type="ECO:0000313" key="6">
    <source>
        <dbReference type="Proteomes" id="UP000092671"/>
    </source>
</evidence>
<dbReference type="InterPro" id="IPR004640">
    <property type="entry name" value="HscB"/>
</dbReference>
<feature type="domain" description="J" evidence="4">
    <location>
        <begin position="7"/>
        <end position="74"/>
    </location>
</feature>
<dbReference type="GO" id="GO:0044571">
    <property type="term" value="P:[2Fe-2S] cluster assembly"/>
    <property type="evidence" value="ECO:0007669"/>
    <property type="project" value="InterPro"/>
</dbReference>
<dbReference type="AlphaFoldDB" id="A0A1B8PMD6"/>
<name>A0A1B8PMD6_MORNO</name>
<dbReference type="PANTHER" id="PTHR14021:SF15">
    <property type="entry name" value="IRON-SULFUR CLUSTER CO-CHAPERONE PROTEIN HSCB"/>
    <property type="match status" value="1"/>
</dbReference>
<gene>
    <name evidence="5" type="ORF">A9Z60_00580</name>
</gene>
<dbReference type="GO" id="GO:0001671">
    <property type="term" value="F:ATPase activator activity"/>
    <property type="evidence" value="ECO:0007669"/>
    <property type="project" value="InterPro"/>
</dbReference>
<comment type="similarity">
    <text evidence="1">Belongs to the HscB family.</text>
</comment>
<dbReference type="EMBL" id="LZDN01000001">
    <property type="protein sequence ID" value="OBX52218.1"/>
    <property type="molecule type" value="Genomic_DNA"/>
</dbReference>
<dbReference type="SUPFAM" id="SSF47144">
    <property type="entry name" value="HSC20 (HSCB), C-terminal oligomerisation domain"/>
    <property type="match status" value="1"/>
</dbReference>
<dbReference type="InterPro" id="IPR036869">
    <property type="entry name" value="J_dom_sf"/>
</dbReference>
<evidence type="ECO:0000313" key="5">
    <source>
        <dbReference type="EMBL" id="OBX52218.1"/>
    </source>
</evidence>
<dbReference type="GO" id="GO:0051087">
    <property type="term" value="F:protein-folding chaperone binding"/>
    <property type="evidence" value="ECO:0007669"/>
    <property type="project" value="InterPro"/>
</dbReference>
<dbReference type="Proteomes" id="UP000092671">
    <property type="component" value="Unassembled WGS sequence"/>
</dbReference>
<dbReference type="InterPro" id="IPR009073">
    <property type="entry name" value="HscB_oligo_C"/>
</dbReference>
<keyword evidence="2" id="KW-0143">Chaperone</keyword>
<evidence type="ECO:0000256" key="3">
    <source>
        <dbReference type="ARBA" id="ARBA00025596"/>
    </source>
</evidence>
<organism evidence="5 6">
    <name type="scientific">Moraxella nonliquefaciens</name>
    <dbReference type="NCBI Taxonomy" id="478"/>
    <lineage>
        <taxon>Bacteria</taxon>
        <taxon>Pseudomonadati</taxon>
        <taxon>Pseudomonadota</taxon>
        <taxon>Gammaproteobacteria</taxon>
        <taxon>Moraxellales</taxon>
        <taxon>Moraxellaceae</taxon>
        <taxon>Moraxella</taxon>
    </lineage>
</organism>
<comment type="caution">
    <text evidence="5">The sequence shown here is derived from an EMBL/GenBank/DDBJ whole genome shotgun (WGS) entry which is preliminary data.</text>
</comment>
<evidence type="ECO:0000256" key="1">
    <source>
        <dbReference type="ARBA" id="ARBA00010476"/>
    </source>
</evidence>
<dbReference type="Gene3D" id="1.10.287.110">
    <property type="entry name" value="DnaJ domain"/>
    <property type="match status" value="1"/>
</dbReference>
<dbReference type="InterPro" id="IPR001623">
    <property type="entry name" value="DnaJ_domain"/>
</dbReference>
<dbReference type="PROSITE" id="PS50076">
    <property type="entry name" value="DNAJ_2"/>
    <property type="match status" value="1"/>
</dbReference>
<protein>
    <submittedName>
        <fullName evidence="5">Fe-S protein assembly co-chaperone HscB</fullName>
    </submittedName>
</protein>
<dbReference type="Pfam" id="PF07743">
    <property type="entry name" value="HSCB_C"/>
    <property type="match status" value="1"/>
</dbReference>
<dbReference type="Gene3D" id="1.20.1280.20">
    <property type="entry name" value="HscB, C-terminal domain"/>
    <property type="match status" value="1"/>
</dbReference>
<dbReference type="SMART" id="SM00271">
    <property type="entry name" value="DnaJ"/>
    <property type="match status" value="1"/>
</dbReference>
<dbReference type="NCBIfam" id="TIGR00714">
    <property type="entry name" value="hscB"/>
    <property type="match status" value="1"/>
</dbReference>
<sequence>MALITNNFFELFGLPVAFGIDKSALKATFLNLQKQHHPDNADNIAQAEQNTALINHAFDTLNRDDSRAIYLLELSGVAFDSDKTIADEPFLMQMMSHRMDLEDAAMDGDKSAISQIANGVHALMTQTADEFSRAYQTKDWQNAQIIAQKLRFLGKLHDDMTTALSKSSSPNDGQDDDLYV</sequence>
<dbReference type="OrthoDB" id="287587at2"/>
<accession>A0A1B8PMD6</accession>
<evidence type="ECO:0000259" key="4">
    <source>
        <dbReference type="PROSITE" id="PS50076"/>
    </source>
</evidence>
<comment type="function">
    <text evidence="3">Co-chaperone involved in the maturation of iron-sulfur cluster-containing proteins. Seems to help targeting proteins to be folded toward HscA.</text>
</comment>
<proteinExistence type="inferred from homology"/>
<dbReference type="InterPro" id="IPR036386">
    <property type="entry name" value="HscB_C_sf"/>
</dbReference>
<dbReference type="GO" id="GO:0051259">
    <property type="term" value="P:protein complex oligomerization"/>
    <property type="evidence" value="ECO:0007669"/>
    <property type="project" value="InterPro"/>
</dbReference>